<proteinExistence type="predicted"/>
<comment type="caution">
    <text evidence="1">The sequence shown here is derived from an EMBL/GenBank/DDBJ whole genome shotgun (WGS) entry which is preliminary data.</text>
</comment>
<sequence length="92" mass="10432">MTSEGTTSHMINNTRRISTVKMIINSCNLDRTQCMILDHWLYSIGGEIRIKVSPPRISIPVKLDRCGGHHRGSTHLMVLSETVVKQVPYSKR</sequence>
<evidence type="ECO:0000313" key="1">
    <source>
        <dbReference type="EMBL" id="GFS09906.1"/>
    </source>
</evidence>
<name>A0AAV4IN31_9GAST</name>
<dbReference type="AlphaFoldDB" id="A0AAV4IN31"/>
<gene>
    <name evidence="1" type="ORF">ElyMa_004794700</name>
</gene>
<evidence type="ECO:0000313" key="2">
    <source>
        <dbReference type="Proteomes" id="UP000762676"/>
    </source>
</evidence>
<organism evidence="1 2">
    <name type="scientific">Elysia marginata</name>
    <dbReference type="NCBI Taxonomy" id="1093978"/>
    <lineage>
        <taxon>Eukaryota</taxon>
        <taxon>Metazoa</taxon>
        <taxon>Spiralia</taxon>
        <taxon>Lophotrochozoa</taxon>
        <taxon>Mollusca</taxon>
        <taxon>Gastropoda</taxon>
        <taxon>Heterobranchia</taxon>
        <taxon>Euthyneura</taxon>
        <taxon>Panpulmonata</taxon>
        <taxon>Sacoglossa</taxon>
        <taxon>Placobranchoidea</taxon>
        <taxon>Plakobranchidae</taxon>
        <taxon>Elysia</taxon>
    </lineage>
</organism>
<keyword evidence="2" id="KW-1185">Reference proteome</keyword>
<reference evidence="1 2" key="1">
    <citation type="journal article" date="2021" name="Elife">
        <title>Chloroplast acquisition without the gene transfer in kleptoplastic sea slugs, Plakobranchus ocellatus.</title>
        <authorList>
            <person name="Maeda T."/>
            <person name="Takahashi S."/>
            <person name="Yoshida T."/>
            <person name="Shimamura S."/>
            <person name="Takaki Y."/>
            <person name="Nagai Y."/>
            <person name="Toyoda A."/>
            <person name="Suzuki Y."/>
            <person name="Arimoto A."/>
            <person name="Ishii H."/>
            <person name="Satoh N."/>
            <person name="Nishiyama T."/>
            <person name="Hasebe M."/>
            <person name="Maruyama T."/>
            <person name="Minagawa J."/>
            <person name="Obokata J."/>
            <person name="Shigenobu S."/>
        </authorList>
    </citation>
    <scope>NUCLEOTIDE SEQUENCE [LARGE SCALE GENOMIC DNA]</scope>
</reference>
<protein>
    <submittedName>
        <fullName evidence="1">Uncharacterized protein</fullName>
    </submittedName>
</protein>
<accession>A0AAV4IN31</accession>
<dbReference type="Proteomes" id="UP000762676">
    <property type="component" value="Unassembled WGS sequence"/>
</dbReference>
<dbReference type="EMBL" id="BMAT01009615">
    <property type="protein sequence ID" value="GFS09906.1"/>
    <property type="molecule type" value="Genomic_DNA"/>
</dbReference>